<dbReference type="OrthoDB" id="527031at2"/>
<dbReference type="EMBL" id="CP000828">
    <property type="protein sequence ID" value="ABW30244.1"/>
    <property type="molecule type" value="Genomic_DNA"/>
</dbReference>
<evidence type="ECO:0000313" key="2">
    <source>
        <dbReference type="EMBL" id="ABW30244.1"/>
    </source>
</evidence>
<accession>B0CAP3</accession>
<dbReference type="GO" id="GO:0003677">
    <property type="term" value="F:DNA binding"/>
    <property type="evidence" value="ECO:0007669"/>
    <property type="project" value="InterPro"/>
</dbReference>
<sequence>MQLYPEVSMPKHILAHAQGLVYTLLHLMPSPYQQETLQALLELFLEATGQSLPAHSKVKSASAISRFLNQYQWPTRQVIRTVRQAAIERLLKIRMPGRQPYLQVILDLTTLEKTGKFKAMPGLIRVYHGKRGLHLVVMYLVVGKWRLPWNFRVYRGKDTPSPAQLGLQLLRRLPQSLTKRFQILVLADTAFGSIEFLEGTKQLGYPTIVGVRKDRKQQAGGPISQLSHRGQQTHLVGLRFPVGVSWFWLKRENGKRELRYVLSTKPWKGSTITRWGKRRWQIEGWFKTAKHRFSLDRFAQGTLTGAYRWLVLSMIAYLLAHWAYLTTAMSGLSEWGQAARLAMELWFPHLLVMTLIADVEQLRSRTTQISHAATGSGPPFILVQDMS</sequence>
<dbReference type="GO" id="GO:0006313">
    <property type="term" value="P:DNA transposition"/>
    <property type="evidence" value="ECO:0007669"/>
    <property type="project" value="InterPro"/>
</dbReference>
<dbReference type="Proteomes" id="UP000000268">
    <property type="component" value="Chromosome"/>
</dbReference>
<keyword evidence="3" id="KW-1185">Reference proteome</keyword>
<dbReference type="GO" id="GO:0004803">
    <property type="term" value="F:transposase activity"/>
    <property type="evidence" value="ECO:0007669"/>
    <property type="project" value="InterPro"/>
</dbReference>
<proteinExistence type="predicted"/>
<dbReference type="HOGENOM" id="CLU_064472_1_0_3"/>
<reference evidence="2 3" key="1">
    <citation type="journal article" date="2008" name="Proc. Natl. Acad. Sci. U.S.A.">
        <title>Niche adaptation and genome expansion in the chlorophyll d-producing cyanobacterium Acaryochloris marina.</title>
        <authorList>
            <person name="Swingley W.D."/>
            <person name="Chen M."/>
            <person name="Cheung P.C."/>
            <person name="Conrad A.L."/>
            <person name="Dejesa L.C."/>
            <person name="Hao J."/>
            <person name="Honchak B.M."/>
            <person name="Karbach L.E."/>
            <person name="Kurdoglu A."/>
            <person name="Lahiri S."/>
            <person name="Mastrian S.D."/>
            <person name="Miyashita H."/>
            <person name="Page L."/>
            <person name="Ramakrishna P."/>
            <person name="Satoh S."/>
            <person name="Sattley W.M."/>
            <person name="Shimada Y."/>
            <person name="Taylor H.L."/>
            <person name="Tomo T."/>
            <person name="Tsuchiya T."/>
            <person name="Wang Z.T."/>
            <person name="Raymond J."/>
            <person name="Mimuro M."/>
            <person name="Blankenship R.E."/>
            <person name="Touchman J.W."/>
        </authorList>
    </citation>
    <scope>NUCLEOTIDE SEQUENCE [LARGE SCALE GENOMIC DNA]</scope>
    <source>
        <strain evidence="3">MBIC 11017</strain>
    </source>
</reference>
<evidence type="ECO:0000313" key="3">
    <source>
        <dbReference type="Proteomes" id="UP000000268"/>
    </source>
</evidence>
<name>B0CAP3_ACAM1</name>
<dbReference type="STRING" id="329726.AM1_5283"/>
<organism evidence="2 3">
    <name type="scientific">Acaryochloris marina (strain MBIC 11017)</name>
    <dbReference type="NCBI Taxonomy" id="329726"/>
    <lineage>
        <taxon>Bacteria</taxon>
        <taxon>Bacillati</taxon>
        <taxon>Cyanobacteriota</taxon>
        <taxon>Cyanophyceae</taxon>
        <taxon>Acaryochloridales</taxon>
        <taxon>Acaryochloridaceae</taxon>
        <taxon>Acaryochloris</taxon>
    </lineage>
</organism>
<gene>
    <name evidence="2" type="ordered locus">AM1_5283</name>
</gene>
<dbReference type="KEGG" id="amr:AM1_5283"/>
<dbReference type="InterPro" id="IPR002559">
    <property type="entry name" value="Transposase_11"/>
</dbReference>
<evidence type="ECO:0000259" key="1">
    <source>
        <dbReference type="Pfam" id="PF01609"/>
    </source>
</evidence>
<dbReference type="eggNOG" id="COG3385">
    <property type="taxonomic scope" value="Bacteria"/>
</dbReference>
<dbReference type="InterPro" id="IPR012337">
    <property type="entry name" value="RNaseH-like_sf"/>
</dbReference>
<feature type="domain" description="Transposase IS4-like" evidence="1">
    <location>
        <begin position="103"/>
        <end position="319"/>
    </location>
</feature>
<protein>
    <recommendedName>
        <fullName evidence="1">Transposase IS4-like domain-containing protein</fullName>
    </recommendedName>
</protein>
<dbReference type="Pfam" id="PF01609">
    <property type="entry name" value="DDE_Tnp_1"/>
    <property type="match status" value="1"/>
</dbReference>
<dbReference type="SUPFAM" id="SSF53098">
    <property type="entry name" value="Ribonuclease H-like"/>
    <property type="match status" value="1"/>
</dbReference>
<dbReference type="AlphaFoldDB" id="B0CAP3"/>
<dbReference type="RefSeq" id="WP_012165498.1">
    <property type="nucleotide sequence ID" value="NC_009925.1"/>
</dbReference>